<gene>
    <name evidence="3" type="ORF">FAZ15_08695</name>
</gene>
<evidence type="ECO:0000259" key="2">
    <source>
        <dbReference type="Pfam" id="PF04389"/>
    </source>
</evidence>
<dbReference type="InterPro" id="IPR007484">
    <property type="entry name" value="Peptidase_M28"/>
</dbReference>
<dbReference type="PROSITE" id="PS51257">
    <property type="entry name" value="PROKAR_LIPOPROTEIN"/>
    <property type="match status" value="1"/>
</dbReference>
<feature type="chain" id="PRO_5020689218" evidence="1">
    <location>
        <begin position="23"/>
        <end position="525"/>
    </location>
</feature>
<keyword evidence="1" id="KW-0732">Signal</keyword>
<dbReference type="PANTHER" id="PTHR12147">
    <property type="entry name" value="METALLOPEPTIDASE M28 FAMILY MEMBER"/>
    <property type="match status" value="1"/>
</dbReference>
<evidence type="ECO:0000313" key="4">
    <source>
        <dbReference type="Proteomes" id="UP000306808"/>
    </source>
</evidence>
<proteinExistence type="predicted"/>
<dbReference type="AlphaFoldDB" id="A0A4U0P1W0"/>
<dbReference type="GO" id="GO:0008235">
    <property type="term" value="F:metalloexopeptidase activity"/>
    <property type="evidence" value="ECO:0007669"/>
    <property type="project" value="InterPro"/>
</dbReference>
<dbReference type="InterPro" id="IPR018247">
    <property type="entry name" value="EF_Hand_1_Ca_BS"/>
</dbReference>
<dbReference type="Gene3D" id="3.40.630.10">
    <property type="entry name" value="Zn peptidases"/>
    <property type="match status" value="2"/>
</dbReference>
<dbReference type="Proteomes" id="UP000306808">
    <property type="component" value="Unassembled WGS sequence"/>
</dbReference>
<organism evidence="3 4">
    <name type="scientific">Sphingobacterium olei</name>
    <dbReference type="NCBI Taxonomy" id="2571155"/>
    <lineage>
        <taxon>Bacteria</taxon>
        <taxon>Pseudomonadati</taxon>
        <taxon>Bacteroidota</taxon>
        <taxon>Sphingobacteriia</taxon>
        <taxon>Sphingobacteriales</taxon>
        <taxon>Sphingobacteriaceae</taxon>
        <taxon>Sphingobacterium</taxon>
    </lineage>
</organism>
<protein>
    <submittedName>
        <fullName evidence="3">M28 family peptidase</fullName>
    </submittedName>
</protein>
<dbReference type="OrthoDB" id="9764939at2"/>
<dbReference type="RefSeq" id="WP_136900923.1">
    <property type="nucleotide sequence ID" value="NZ_SUME01000003.1"/>
</dbReference>
<dbReference type="PROSITE" id="PS00018">
    <property type="entry name" value="EF_HAND_1"/>
    <property type="match status" value="1"/>
</dbReference>
<name>A0A4U0P1W0_9SPHI</name>
<feature type="signal peptide" evidence="1">
    <location>
        <begin position="1"/>
        <end position="22"/>
    </location>
</feature>
<evidence type="ECO:0000256" key="1">
    <source>
        <dbReference type="SAM" id="SignalP"/>
    </source>
</evidence>
<dbReference type="InterPro" id="IPR045175">
    <property type="entry name" value="M28_fam"/>
</dbReference>
<evidence type="ECO:0000313" key="3">
    <source>
        <dbReference type="EMBL" id="TJZ61267.1"/>
    </source>
</evidence>
<reference evidence="3 4" key="1">
    <citation type="submission" date="2019-04" db="EMBL/GenBank/DDBJ databases">
        <title>Sphingobacterium olei sp. nov., isolated from oil-contaminated soil.</title>
        <authorList>
            <person name="Liu B."/>
        </authorList>
    </citation>
    <scope>NUCLEOTIDE SEQUENCE [LARGE SCALE GENOMIC DNA]</scope>
    <source>
        <strain evidence="3 4">HAL-9</strain>
    </source>
</reference>
<comment type="caution">
    <text evidence="3">The sequence shown here is derived from an EMBL/GenBank/DDBJ whole genome shotgun (WGS) entry which is preliminary data.</text>
</comment>
<feature type="domain" description="Peptidase M28" evidence="2">
    <location>
        <begin position="294"/>
        <end position="506"/>
    </location>
</feature>
<dbReference type="SUPFAM" id="SSF53187">
    <property type="entry name" value="Zn-dependent exopeptidases"/>
    <property type="match status" value="1"/>
</dbReference>
<dbReference type="GO" id="GO:0006508">
    <property type="term" value="P:proteolysis"/>
    <property type="evidence" value="ECO:0007669"/>
    <property type="project" value="InterPro"/>
</dbReference>
<sequence length="525" mass="57995">MKKLFSLLFIIPALYSCSIAQNAQQKYADLITVESSKKHLTTLSSVEFEGRGTGQEGGRKAAEYIANEFKSYGLATPVNGSFYQPVALQQIAYQVENFSIDGDTWVNGKDFYVQADHDVRDFSANEIIFVGYGIQHADYNELNGIDVKGKVVLLINEGEPTDATGKSHITKENNKSEWSSSRFKRVQELTKLQPAAIFSTSSQVAETLAKMKGRLTGGRVMLGDGSNTNRNITQAVPVINISVATADQLLAKANTSVEKFKEAANRSFKPSAVQIKTSFLASMGVKVEKLSDPNVLGLLEGSDLKDEIIVVSGHYDHDGILPDGTIFPGADDNGSGTVGVLELARAFSQAKKEGKGPRRSILFIGLAAEEKGLLGSKYYTENPIFPLANTVACLNLDMIGRIDDKHLAGNHNYIHAIGTDKLSSELKKITEASNKEYTQMEVDFTYDDPKDPMRLYYRSDHYNFAQKGIPSAFFFSGLHPDYHTPNDTVDKIDFPMMVKREKLVFHVTWEIANRAQRLTVDSNKE</sequence>
<dbReference type="PANTHER" id="PTHR12147:SF26">
    <property type="entry name" value="PEPTIDASE M28 DOMAIN-CONTAINING PROTEIN"/>
    <property type="match status" value="1"/>
</dbReference>
<dbReference type="Pfam" id="PF04389">
    <property type="entry name" value="Peptidase_M28"/>
    <property type="match status" value="1"/>
</dbReference>
<dbReference type="EMBL" id="SUME01000003">
    <property type="protein sequence ID" value="TJZ61267.1"/>
    <property type="molecule type" value="Genomic_DNA"/>
</dbReference>
<keyword evidence="4" id="KW-1185">Reference proteome</keyword>
<accession>A0A4U0P1W0</accession>